<dbReference type="InterPro" id="IPR036291">
    <property type="entry name" value="NAD(P)-bd_dom_sf"/>
</dbReference>
<accession>A0ABX0XCS0</accession>
<evidence type="ECO:0000256" key="2">
    <source>
        <dbReference type="ARBA" id="ARBA00022448"/>
    </source>
</evidence>
<keyword evidence="8 10" id="KW-0472">Membrane</keyword>
<evidence type="ECO:0000256" key="6">
    <source>
        <dbReference type="ARBA" id="ARBA00022989"/>
    </source>
</evidence>
<dbReference type="PANTHER" id="PTHR32507:SF0">
    <property type="entry name" value="NA(+)_H(+) ANTIPORTER 2-RELATED"/>
    <property type="match status" value="1"/>
</dbReference>
<keyword evidence="6 10" id="KW-1133">Transmembrane helix</keyword>
<feature type="transmembrane region" description="Helical" evidence="10">
    <location>
        <begin position="283"/>
        <end position="301"/>
    </location>
</feature>
<comment type="subcellular location">
    <subcellularLocation>
        <location evidence="1">Cell membrane</location>
        <topology evidence="1">Multi-pass membrane protein</topology>
    </subcellularLocation>
</comment>
<dbReference type="EMBL" id="JAATJH010000003">
    <property type="protein sequence ID" value="NJC26582.1"/>
    <property type="molecule type" value="Genomic_DNA"/>
</dbReference>
<feature type="transmembrane region" description="Helical" evidence="10">
    <location>
        <begin position="101"/>
        <end position="121"/>
    </location>
</feature>
<evidence type="ECO:0000256" key="8">
    <source>
        <dbReference type="ARBA" id="ARBA00023136"/>
    </source>
</evidence>
<evidence type="ECO:0000256" key="10">
    <source>
        <dbReference type="SAM" id="Phobius"/>
    </source>
</evidence>
<dbReference type="Pfam" id="PF00999">
    <property type="entry name" value="Na_H_Exchanger"/>
    <property type="match status" value="1"/>
</dbReference>
<feature type="transmembrane region" description="Helical" evidence="10">
    <location>
        <begin position="229"/>
        <end position="249"/>
    </location>
</feature>
<name>A0ABX0XCS0_9BACT</name>
<feature type="transmembrane region" description="Helical" evidence="10">
    <location>
        <begin position="60"/>
        <end position="80"/>
    </location>
</feature>
<dbReference type="SUPFAM" id="SSF51735">
    <property type="entry name" value="NAD(P)-binding Rossmann-fold domains"/>
    <property type="match status" value="1"/>
</dbReference>
<dbReference type="RefSeq" id="WP_168037353.1">
    <property type="nucleotide sequence ID" value="NZ_JAATJH010000003.1"/>
</dbReference>
<feature type="compositionally biased region" description="Basic and acidic residues" evidence="9">
    <location>
        <begin position="628"/>
        <end position="647"/>
    </location>
</feature>
<dbReference type="InterPro" id="IPR038770">
    <property type="entry name" value="Na+/solute_symporter_sf"/>
</dbReference>
<feature type="transmembrane region" description="Helical" evidence="10">
    <location>
        <begin position="313"/>
        <end position="332"/>
    </location>
</feature>
<reference evidence="13 14" key="1">
    <citation type="submission" date="2020-03" db="EMBL/GenBank/DDBJ databases">
        <title>Genomic Encyclopedia of Type Strains, Phase IV (KMG-IV): sequencing the most valuable type-strain genomes for metagenomic binning, comparative biology and taxonomic classification.</title>
        <authorList>
            <person name="Goeker M."/>
        </authorList>
    </citation>
    <scope>NUCLEOTIDE SEQUENCE [LARGE SCALE GENOMIC DNA]</scope>
    <source>
        <strain evidence="13 14">DSM 105096</strain>
    </source>
</reference>
<dbReference type="InterPro" id="IPR003148">
    <property type="entry name" value="RCK_N"/>
</dbReference>
<keyword evidence="2" id="KW-0813">Transport</keyword>
<evidence type="ECO:0000256" key="9">
    <source>
        <dbReference type="SAM" id="MobiDB-lite"/>
    </source>
</evidence>
<dbReference type="PANTHER" id="PTHR32507">
    <property type="entry name" value="NA(+)/H(+) ANTIPORTER 1"/>
    <property type="match status" value="1"/>
</dbReference>
<sequence>MYEIGGLIIIGILAQWLAWRLRVPAILPLILAGLCVGPGWEYYTGHSLLSPRFDADAGTGLFPGNLLYSFVSLAIGLILFEGGLTLRTGEIKGLTNSILKLSTYGAFTTTVVAGFAAHFIIPLPWQIAFLFSTLIVVTGPTVIAPIMRQINVKRQISTILKWESIVIDPVGAFLAVLFYKFIIAFYEPDATVGEAIIQFVRSGLVGIGLGATLGYGLYLLITRLYVPKFLLNVFILAAVIGAFLMSDAIAHESGLLTTVVMGAFLANRDVPFLHDILDFKESLTILLISMLFILLSANITVEQIELVMDWRVLVLFLVVVFVARPLGVYWSLAGGELNWRDKAFISWVGPRGIVAAGVASLFGLELEERGVPGAEYITPLVFIIVLGTVLLNATLAGFVAKRLRVSLPKGSGIVIFGGGEGAREIATALKTSGRDVTIVTSNQSAAEAARESDLNVVESIVNTDDLDKVLDLTDVGYILAMTSSDEDNFYVVNNYRSREGLRGIHRLLTRKEVLNQRYSKRSLFSHFASYLILNRTARTNPGSHKYLIHDENLIDEALEAIREVKAIPIFLRCAVSGDITFVGADTNDMEAAVNDELFYIGPEVKLDGLVDTSESDAGGESKNVAEVVPEKAADHVVSEDSTGEKIS</sequence>
<evidence type="ECO:0000256" key="5">
    <source>
        <dbReference type="ARBA" id="ARBA00022692"/>
    </source>
</evidence>
<protein>
    <submittedName>
        <fullName evidence="13">NhaP-type Na+/H+ or K+/H+ antiporter</fullName>
    </submittedName>
</protein>
<gene>
    <name evidence="13" type="ORF">GGR27_002092</name>
</gene>
<comment type="caution">
    <text evidence="13">The sequence shown here is derived from an EMBL/GenBank/DDBJ whole genome shotgun (WGS) entry which is preliminary data.</text>
</comment>
<keyword evidence="7" id="KW-0406">Ion transport</keyword>
<evidence type="ECO:0000256" key="3">
    <source>
        <dbReference type="ARBA" id="ARBA00022449"/>
    </source>
</evidence>
<feature type="transmembrane region" description="Helical" evidence="10">
    <location>
        <begin position="344"/>
        <end position="364"/>
    </location>
</feature>
<dbReference type="Proteomes" id="UP000770785">
    <property type="component" value="Unassembled WGS sequence"/>
</dbReference>
<feature type="transmembrane region" description="Helical" evidence="10">
    <location>
        <begin position="21"/>
        <end position="40"/>
    </location>
</feature>
<feature type="region of interest" description="Disordered" evidence="9">
    <location>
        <begin position="610"/>
        <end position="647"/>
    </location>
</feature>
<dbReference type="Gene3D" id="3.40.50.720">
    <property type="entry name" value="NAD(P)-binding Rossmann-like Domain"/>
    <property type="match status" value="1"/>
</dbReference>
<evidence type="ECO:0000259" key="11">
    <source>
        <dbReference type="Pfam" id="PF00999"/>
    </source>
</evidence>
<organism evidence="13 14">
    <name type="scientific">Neolewinella antarctica</name>
    <dbReference type="NCBI Taxonomy" id="442734"/>
    <lineage>
        <taxon>Bacteria</taxon>
        <taxon>Pseudomonadati</taxon>
        <taxon>Bacteroidota</taxon>
        <taxon>Saprospiria</taxon>
        <taxon>Saprospirales</taxon>
        <taxon>Lewinellaceae</taxon>
        <taxon>Neolewinella</taxon>
    </lineage>
</organism>
<feature type="domain" description="Cation/H+ exchanger transmembrane" evidence="11">
    <location>
        <begin position="12"/>
        <end position="398"/>
    </location>
</feature>
<dbReference type="InterPro" id="IPR006153">
    <property type="entry name" value="Cation/H_exchanger_TM"/>
</dbReference>
<proteinExistence type="predicted"/>
<evidence type="ECO:0000313" key="14">
    <source>
        <dbReference type="Proteomes" id="UP000770785"/>
    </source>
</evidence>
<evidence type="ECO:0000256" key="4">
    <source>
        <dbReference type="ARBA" id="ARBA00022475"/>
    </source>
</evidence>
<keyword evidence="3" id="KW-0050">Antiport</keyword>
<dbReference type="Pfam" id="PF02254">
    <property type="entry name" value="TrkA_N"/>
    <property type="match status" value="1"/>
</dbReference>
<feature type="transmembrane region" description="Helical" evidence="10">
    <location>
        <begin position="127"/>
        <end position="146"/>
    </location>
</feature>
<feature type="transmembrane region" description="Helical" evidence="10">
    <location>
        <begin position="376"/>
        <end position="400"/>
    </location>
</feature>
<feature type="transmembrane region" description="Helical" evidence="10">
    <location>
        <begin position="198"/>
        <end position="220"/>
    </location>
</feature>
<keyword evidence="4" id="KW-1003">Cell membrane</keyword>
<evidence type="ECO:0000259" key="12">
    <source>
        <dbReference type="Pfam" id="PF02254"/>
    </source>
</evidence>
<keyword evidence="5 10" id="KW-0812">Transmembrane</keyword>
<evidence type="ECO:0000256" key="7">
    <source>
        <dbReference type="ARBA" id="ARBA00023065"/>
    </source>
</evidence>
<dbReference type="Gene3D" id="1.20.1530.20">
    <property type="match status" value="1"/>
</dbReference>
<feature type="domain" description="RCK N-terminal" evidence="12">
    <location>
        <begin position="413"/>
        <end position="500"/>
    </location>
</feature>
<feature type="transmembrane region" description="Helical" evidence="10">
    <location>
        <begin position="166"/>
        <end position="186"/>
    </location>
</feature>
<keyword evidence="14" id="KW-1185">Reference proteome</keyword>
<evidence type="ECO:0000256" key="1">
    <source>
        <dbReference type="ARBA" id="ARBA00004651"/>
    </source>
</evidence>
<evidence type="ECO:0000313" key="13">
    <source>
        <dbReference type="EMBL" id="NJC26582.1"/>
    </source>
</evidence>